<evidence type="ECO:0000259" key="1">
    <source>
        <dbReference type="SMART" id="SM00974"/>
    </source>
</evidence>
<keyword evidence="3" id="KW-1185">Reference proteome</keyword>
<dbReference type="SMART" id="SM00974">
    <property type="entry name" value="T5orf172"/>
    <property type="match status" value="1"/>
</dbReference>
<gene>
    <name evidence="2" type="ORF">STHAL_18230</name>
</gene>
<dbReference type="RefSeq" id="WP_228869984.1">
    <property type="nucleotide sequence ID" value="NZ_JAHUVW010000001.1"/>
</dbReference>
<protein>
    <submittedName>
        <fullName evidence="2">GIY-YIG nuclease family protein</fullName>
    </submittedName>
</protein>
<dbReference type="Pfam" id="PF10544">
    <property type="entry name" value="T5orf172"/>
    <property type="match status" value="1"/>
</dbReference>
<evidence type="ECO:0000313" key="3">
    <source>
        <dbReference type="Proteomes" id="UP000735541"/>
    </source>
</evidence>
<feature type="domain" description="Bacteriophage T5 Orf172 DNA-binding" evidence="1">
    <location>
        <begin position="100"/>
        <end position="169"/>
    </location>
</feature>
<sequence length="185" mass="20760">MYEDNRLHIWSDEGVGHAEEAAPHAHLADLIDRADPAFTQIVQAVGRFTEAGVELTEEMVTAAIKLGRAEQRRWTMADGSAFKAERIPAEGKHDAVVYYVRRGALIKIGTTTELRRRMREILPEELLALEPGSIGIENQRHHQFSALRVPGQREWFHAGPVLQEHVLRMRATHGVPDQPLPTLPG</sequence>
<accession>A0ABS6TSZ1</accession>
<name>A0ABS6TSZ1_STRHA</name>
<dbReference type="EMBL" id="JAHUVW010000001">
    <property type="protein sequence ID" value="MBV7671390.1"/>
    <property type="molecule type" value="Genomic_DNA"/>
</dbReference>
<reference evidence="2 3" key="1">
    <citation type="submission" date="2021-07" db="EMBL/GenBank/DDBJ databases">
        <title>Sequencing Streptomyces halstedii LGO-A4 genome an citrus endophytic actinomycete.</title>
        <authorList>
            <person name="Samborskyy M."/>
            <person name="Scott N."/>
            <person name="Deglau R."/>
            <person name="Dickens S."/>
            <person name="Oliveira L.G."/>
        </authorList>
    </citation>
    <scope>NUCLEOTIDE SEQUENCE [LARGE SCALE GENOMIC DNA]</scope>
    <source>
        <strain evidence="2 3">LGO-A4</strain>
    </source>
</reference>
<dbReference type="Proteomes" id="UP000735541">
    <property type="component" value="Unassembled WGS sequence"/>
</dbReference>
<proteinExistence type="predicted"/>
<comment type="caution">
    <text evidence="2">The sequence shown here is derived from an EMBL/GenBank/DDBJ whole genome shotgun (WGS) entry which is preliminary data.</text>
</comment>
<evidence type="ECO:0000313" key="2">
    <source>
        <dbReference type="EMBL" id="MBV7671390.1"/>
    </source>
</evidence>
<organism evidence="2 3">
    <name type="scientific">Streptomyces halstedii</name>
    <dbReference type="NCBI Taxonomy" id="1944"/>
    <lineage>
        <taxon>Bacteria</taxon>
        <taxon>Bacillati</taxon>
        <taxon>Actinomycetota</taxon>
        <taxon>Actinomycetes</taxon>
        <taxon>Kitasatosporales</taxon>
        <taxon>Streptomycetaceae</taxon>
        <taxon>Streptomyces</taxon>
    </lineage>
</organism>
<dbReference type="InterPro" id="IPR018306">
    <property type="entry name" value="Phage_T5_Orf172_DNA-bd"/>
</dbReference>